<keyword evidence="9 14" id="KW-0560">Oxidoreductase</keyword>
<evidence type="ECO:0000256" key="5">
    <source>
        <dbReference type="ARBA" id="ARBA00022617"/>
    </source>
</evidence>
<dbReference type="AlphaFoldDB" id="A0A0C3NQY6"/>
<evidence type="ECO:0000256" key="9">
    <source>
        <dbReference type="ARBA" id="ARBA00023002"/>
    </source>
</evidence>
<dbReference type="PANTHER" id="PTHR46300">
    <property type="entry name" value="P450, PUTATIVE (EUROFUNG)-RELATED-RELATED"/>
    <property type="match status" value="1"/>
</dbReference>
<dbReference type="PROSITE" id="PS00086">
    <property type="entry name" value="CYTOCHROME_P450"/>
    <property type="match status" value="1"/>
</dbReference>
<keyword evidence="12" id="KW-0472">Membrane</keyword>
<evidence type="ECO:0000256" key="13">
    <source>
        <dbReference type="PIRSR" id="PIRSR602401-1"/>
    </source>
</evidence>
<reference evidence="15 16" key="1">
    <citation type="journal article" date="2014" name="PLoS Genet.">
        <title>Analysis of the Phlebiopsis gigantea genome, transcriptome and secretome provides insight into its pioneer colonization strategies of wood.</title>
        <authorList>
            <person name="Hori C."/>
            <person name="Ishida T."/>
            <person name="Igarashi K."/>
            <person name="Samejima M."/>
            <person name="Suzuki H."/>
            <person name="Master E."/>
            <person name="Ferreira P."/>
            <person name="Ruiz-Duenas F.J."/>
            <person name="Held B."/>
            <person name="Canessa P."/>
            <person name="Larrondo L.F."/>
            <person name="Schmoll M."/>
            <person name="Druzhinina I.S."/>
            <person name="Kubicek C.P."/>
            <person name="Gaskell J.A."/>
            <person name="Kersten P."/>
            <person name="St John F."/>
            <person name="Glasner J."/>
            <person name="Sabat G."/>
            <person name="Splinter BonDurant S."/>
            <person name="Syed K."/>
            <person name="Yadav J."/>
            <person name="Mgbeahuruike A.C."/>
            <person name="Kovalchuk A."/>
            <person name="Asiegbu F.O."/>
            <person name="Lackner G."/>
            <person name="Hoffmeister D."/>
            <person name="Rencoret J."/>
            <person name="Gutierrez A."/>
            <person name="Sun H."/>
            <person name="Lindquist E."/>
            <person name="Barry K."/>
            <person name="Riley R."/>
            <person name="Grigoriev I.V."/>
            <person name="Henrissat B."/>
            <person name="Kues U."/>
            <person name="Berka R.M."/>
            <person name="Martinez A.T."/>
            <person name="Covert S.F."/>
            <person name="Blanchette R.A."/>
            <person name="Cullen D."/>
        </authorList>
    </citation>
    <scope>NUCLEOTIDE SEQUENCE [LARGE SCALE GENOMIC DNA]</scope>
    <source>
        <strain evidence="15 16">11061_1 CR5-6</strain>
    </source>
</reference>
<dbReference type="GO" id="GO:0004497">
    <property type="term" value="F:monooxygenase activity"/>
    <property type="evidence" value="ECO:0007669"/>
    <property type="project" value="UniProtKB-KW"/>
</dbReference>
<dbReference type="InterPro" id="IPR017972">
    <property type="entry name" value="Cyt_P450_CS"/>
</dbReference>
<name>A0A0C3NQY6_PHLG1</name>
<keyword evidence="5 13" id="KW-0349">Heme</keyword>
<proteinExistence type="inferred from homology"/>
<evidence type="ECO:0000313" key="16">
    <source>
        <dbReference type="Proteomes" id="UP000053257"/>
    </source>
</evidence>
<evidence type="ECO:0000256" key="8">
    <source>
        <dbReference type="ARBA" id="ARBA00022989"/>
    </source>
</evidence>
<evidence type="ECO:0000256" key="2">
    <source>
        <dbReference type="ARBA" id="ARBA00004167"/>
    </source>
</evidence>
<dbReference type="GO" id="GO:0005506">
    <property type="term" value="F:iron ion binding"/>
    <property type="evidence" value="ECO:0007669"/>
    <property type="project" value="InterPro"/>
</dbReference>
<comment type="pathway">
    <text evidence="3">Secondary metabolite biosynthesis.</text>
</comment>
<evidence type="ECO:0000256" key="1">
    <source>
        <dbReference type="ARBA" id="ARBA00001971"/>
    </source>
</evidence>
<dbReference type="InterPro" id="IPR001128">
    <property type="entry name" value="Cyt_P450"/>
</dbReference>
<dbReference type="GO" id="GO:0020037">
    <property type="term" value="F:heme binding"/>
    <property type="evidence" value="ECO:0007669"/>
    <property type="project" value="InterPro"/>
</dbReference>
<evidence type="ECO:0000256" key="10">
    <source>
        <dbReference type="ARBA" id="ARBA00023004"/>
    </source>
</evidence>
<evidence type="ECO:0000313" key="15">
    <source>
        <dbReference type="EMBL" id="KIP07594.1"/>
    </source>
</evidence>
<dbReference type="HOGENOM" id="CLU_001570_2_3_1"/>
<comment type="cofactor">
    <cofactor evidence="1 13">
        <name>heme</name>
        <dbReference type="ChEBI" id="CHEBI:30413"/>
    </cofactor>
</comment>
<dbReference type="SUPFAM" id="SSF48264">
    <property type="entry name" value="Cytochrome P450"/>
    <property type="match status" value="1"/>
</dbReference>
<protein>
    <recommendedName>
        <fullName evidence="17">Cytochrome P450</fullName>
    </recommendedName>
</protein>
<evidence type="ECO:0000256" key="3">
    <source>
        <dbReference type="ARBA" id="ARBA00005179"/>
    </source>
</evidence>
<dbReference type="Proteomes" id="UP000053257">
    <property type="component" value="Unassembled WGS sequence"/>
</dbReference>
<evidence type="ECO:0000256" key="11">
    <source>
        <dbReference type="ARBA" id="ARBA00023033"/>
    </source>
</evidence>
<dbReference type="EMBL" id="KN840494">
    <property type="protein sequence ID" value="KIP07594.1"/>
    <property type="molecule type" value="Genomic_DNA"/>
</dbReference>
<comment type="subcellular location">
    <subcellularLocation>
        <location evidence="2">Membrane</location>
        <topology evidence="2">Single-pass membrane protein</topology>
    </subcellularLocation>
</comment>
<evidence type="ECO:0000256" key="12">
    <source>
        <dbReference type="ARBA" id="ARBA00023136"/>
    </source>
</evidence>
<evidence type="ECO:0008006" key="17">
    <source>
        <dbReference type="Google" id="ProtNLM"/>
    </source>
</evidence>
<dbReference type="InterPro" id="IPR050364">
    <property type="entry name" value="Cytochrome_P450_fung"/>
</dbReference>
<dbReference type="Gene3D" id="1.10.630.10">
    <property type="entry name" value="Cytochrome P450"/>
    <property type="match status" value="1"/>
</dbReference>
<organism evidence="15 16">
    <name type="scientific">Phlebiopsis gigantea (strain 11061_1 CR5-6)</name>
    <name type="common">White-rot fungus</name>
    <name type="synonym">Peniophora gigantea</name>
    <dbReference type="NCBI Taxonomy" id="745531"/>
    <lineage>
        <taxon>Eukaryota</taxon>
        <taxon>Fungi</taxon>
        <taxon>Dikarya</taxon>
        <taxon>Basidiomycota</taxon>
        <taxon>Agaricomycotina</taxon>
        <taxon>Agaricomycetes</taxon>
        <taxon>Polyporales</taxon>
        <taxon>Phanerochaetaceae</taxon>
        <taxon>Phlebiopsis</taxon>
    </lineage>
</organism>
<dbReference type="STRING" id="745531.A0A0C3NQY6"/>
<dbReference type="Pfam" id="PF00067">
    <property type="entry name" value="p450"/>
    <property type="match status" value="1"/>
</dbReference>
<dbReference type="InterPro" id="IPR002401">
    <property type="entry name" value="Cyt_P450_E_grp-I"/>
</dbReference>
<keyword evidence="11 14" id="KW-0503">Monooxygenase</keyword>
<evidence type="ECO:0000256" key="4">
    <source>
        <dbReference type="ARBA" id="ARBA00010617"/>
    </source>
</evidence>
<dbReference type="InterPro" id="IPR036396">
    <property type="entry name" value="Cyt_P450_sf"/>
</dbReference>
<feature type="binding site" description="axial binding residue" evidence="13">
    <location>
        <position position="430"/>
    </location>
    <ligand>
        <name>heme</name>
        <dbReference type="ChEBI" id="CHEBI:30413"/>
    </ligand>
    <ligandPart>
        <name>Fe</name>
        <dbReference type="ChEBI" id="CHEBI:18248"/>
    </ligandPart>
</feature>
<keyword evidence="8" id="KW-1133">Transmembrane helix</keyword>
<evidence type="ECO:0000256" key="6">
    <source>
        <dbReference type="ARBA" id="ARBA00022692"/>
    </source>
</evidence>
<dbReference type="PRINTS" id="PR00385">
    <property type="entry name" value="P450"/>
</dbReference>
<keyword evidence="16" id="KW-1185">Reference proteome</keyword>
<dbReference type="CDD" id="cd11065">
    <property type="entry name" value="CYP64-like"/>
    <property type="match status" value="1"/>
</dbReference>
<dbReference type="PANTHER" id="PTHR46300:SF7">
    <property type="entry name" value="P450, PUTATIVE (EUROFUNG)-RELATED"/>
    <property type="match status" value="1"/>
</dbReference>
<gene>
    <name evidence="15" type="ORF">PHLGIDRAFT_70828</name>
</gene>
<dbReference type="GO" id="GO:0016705">
    <property type="term" value="F:oxidoreductase activity, acting on paired donors, with incorporation or reduction of molecular oxygen"/>
    <property type="evidence" value="ECO:0007669"/>
    <property type="project" value="InterPro"/>
</dbReference>
<dbReference type="PRINTS" id="PR00463">
    <property type="entry name" value="EP450I"/>
</dbReference>
<comment type="similarity">
    <text evidence="4 14">Belongs to the cytochrome P450 family.</text>
</comment>
<evidence type="ECO:0000256" key="7">
    <source>
        <dbReference type="ARBA" id="ARBA00022723"/>
    </source>
</evidence>
<keyword evidence="10 13" id="KW-0408">Iron</keyword>
<keyword evidence="6" id="KW-0812">Transmembrane</keyword>
<sequence>METHNLDLLVCGLAIFLAIIIAQRARKHSAPFPPGPPRKPIIGNALDFDPLCAWTKFTEWKKTYGDLVGLDVLGTKILVLNSQKTINDLLDKRGNIYSDRPVFTAVGELMGLNQSMPLMPYGAEWRACRKLEHIVLGPGAVRQYEPVQENFAAMLAKEIIQDPDDFYNLIRLCAARIVLAVTYGLPARVTDREYIDHADETMRIISKSTVPGAFLVDLIPALKYFPKWLPFHRKCQYGKKMIDTMVTTPYERVKMAIANGNAGPSLARDLLTSLKFDLTCWTGSMYGAGGETTFGTTLVFLIVMALHPAIQARAQTELDSVVGRKRLPVIADRGSLPYVEAVIQEVMRWHPMLPLSIARCATQNDVYEGWVIPKGTIVMPNSWYILLLPILLRLSDQPKANCFIPERFLDKECTTTDIATWAFGYGRRICPGKLLGESNVFILIATLLATFNILPPAEGQLVPDFEHQLVSVPNRFKCRLVVRSEEKAELARQATDISLF</sequence>
<dbReference type="OrthoDB" id="2789670at2759"/>
<dbReference type="GO" id="GO:0016020">
    <property type="term" value="C:membrane"/>
    <property type="evidence" value="ECO:0007669"/>
    <property type="project" value="UniProtKB-SubCell"/>
</dbReference>
<accession>A0A0C3NQY6</accession>
<keyword evidence="7 13" id="KW-0479">Metal-binding</keyword>
<evidence type="ECO:0000256" key="14">
    <source>
        <dbReference type="RuleBase" id="RU000461"/>
    </source>
</evidence>